<organism evidence="2 3">
    <name type="scientific">Brassica cretica</name>
    <name type="common">Mustard</name>
    <dbReference type="NCBI Taxonomy" id="69181"/>
    <lineage>
        <taxon>Eukaryota</taxon>
        <taxon>Viridiplantae</taxon>
        <taxon>Streptophyta</taxon>
        <taxon>Embryophyta</taxon>
        <taxon>Tracheophyta</taxon>
        <taxon>Spermatophyta</taxon>
        <taxon>Magnoliopsida</taxon>
        <taxon>eudicotyledons</taxon>
        <taxon>Gunneridae</taxon>
        <taxon>Pentapetalae</taxon>
        <taxon>rosids</taxon>
        <taxon>malvids</taxon>
        <taxon>Brassicales</taxon>
        <taxon>Brassicaceae</taxon>
        <taxon>Brassiceae</taxon>
        <taxon>Brassica</taxon>
    </lineage>
</organism>
<comment type="caution">
    <text evidence="2">The sequence shown here is derived from an EMBL/GenBank/DDBJ whole genome shotgun (WGS) entry which is preliminary data.</text>
</comment>
<dbReference type="AlphaFoldDB" id="A0A8S9SVR5"/>
<sequence>MEDCVALKIKVNWLLRKGHLREFLSEKAKSHLSKDTTDKHPERQAQPRGSQAKTPAPRDGRNKFHGQGAGESPHSSQRRPGYLAHCSELPGKKDTGR</sequence>
<name>A0A8S9SVR5_BRACR</name>
<accession>A0A8S9SVR5</accession>
<evidence type="ECO:0000313" key="2">
    <source>
        <dbReference type="EMBL" id="KAF3604443.1"/>
    </source>
</evidence>
<reference evidence="2" key="1">
    <citation type="submission" date="2019-12" db="EMBL/GenBank/DDBJ databases">
        <title>Genome sequencing and annotation of Brassica cretica.</title>
        <authorList>
            <person name="Studholme D.J."/>
            <person name="Sarris P."/>
        </authorList>
    </citation>
    <scope>NUCLEOTIDE SEQUENCE</scope>
    <source>
        <strain evidence="2">PFS-109/04</strain>
        <tissue evidence="2">Leaf</tissue>
    </source>
</reference>
<feature type="compositionally biased region" description="Basic and acidic residues" evidence="1">
    <location>
        <begin position="28"/>
        <end position="45"/>
    </location>
</feature>
<dbReference type="Proteomes" id="UP000712600">
    <property type="component" value="Unassembled WGS sequence"/>
</dbReference>
<gene>
    <name evidence="2" type="ORF">F2Q69_00037715</name>
</gene>
<evidence type="ECO:0000313" key="3">
    <source>
        <dbReference type="Proteomes" id="UP000712600"/>
    </source>
</evidence>
<feature type="region of interest" description="Disordered" evidence="1">
    <location>
        <begin position="28"/>
        <end position="97"/>
    </location>
</feature>
<evidence type="ECO:0000256" key="1">
    <source>
        <dbReference type="SAM" id="MobiDB-lite"/>
    </source>
</evidence>
<protein>
    <submittedName>
        <fullName evidence="2">Uncharacterized protein</fullName>
    </submittedName>
</protein>
<dbReference type="EMBL" id="QGKX02000004">
    <property type="protein sequence ID" value="KAF3604443.1"/>
    <property type="molecule type" value="Genomic_DNA"/>
</dbReference>
<proteinExistence type="predicted"/>